<accession>A0A5A8CH91</accession>
<evidence type="ECO:0000313" key="3">
    <source>
        <dbReference type="Proteomes" id="UP000323011"/>
    </source>
</evidence>
<evidence type="ECO:0008006" key="4">
    <source>
        <dbReference type="Google" id="ProtNLM"/>
    </source>
</evidence>
<feature type="compositionally biased region" description="Low complexity" evidence="1">
    <location>
        <begin position="318"/>
        <end position="330"/>
    </location>
</feature>
<keyword evidence="3" id="KW-1185">Reference proteome</keyword>
<sequence length="415" mass="43336">MADSLASGSLGGDIISRGASPRSEHQLCEVTGITGLPDDGAEVHVQASLDFLDTRRTVQPLDGGFQYAAVASKLCVPAFHLLTGCMPPLTPGLAEAVRAGRTSHLPAPPAAEEVPPEGLRAASAFWGGFSRMDAWVPLVAPLDFTPDGQQEHVLWHPASCSMVSRRPALAQAHAHPRGSARDRRMVVSTPVSRRSSPGSSARGLRLRGRRQSISSAGDAASEGMEGLDGTDDDPDEAHAALLPDMSPRTGPAFMPVGSRPGAPTFGQPAGTSVSGAGFARMPPLDAAGSRHAVRSASSRGLRPRHPANGHSFGAMSIGSGAESAGVETAGGSSGGAGLEASEYAAAADDRVICGQLLFRGQTRVSRRFWVTRFVVVDEDDCTLARYKDEQDYDRCQGWGPWSRACRATAPSPALC</sequence>
<feature type="compositionally biased region" description="Low complexity" evidence="1">
    <location>
        <begin position="186"/>
        <end position="203"/>
    </location>
</feature>
<gene>
    <name evidence="2" type="ORF">FNF29_04114</name>
</gene>
<dbReference type="Proteomes" id="UP000323011">
    <property type="component" value="Unassembled WGS sequence"/>
</dbReference>
<proteinExistence type="predicted"/>
<dbReference type="AlphaFoldDB" id="A0A5A8CH91"/>
<organism evidence="2 3">
    <name type="scientific">Cafeteria roenbergensis</name>
    <name type="common">Marine flagellate</name>
    <dbReference type="NCBI Taxonomy" id="33653"/>
    <lineage>
        <taxon>Eukaryota</taxon>
        <taxon>Sar</taxon>
        <taxon>Stramenopiles</taxon>
        <taxon>Bigyra</taxon>
        <taxon>Opalozoa</taxon>
        <taxon>Bicosoecida</taxon>
        <taxon>Cafeteriaceae</taxon>
        <taxon>Cafeteria</taxon>
    </lineage>
</organism>
<dbReference type="EMBL" id="VLTN01000023">
    <property type="protein sequence ID" value="KAA0151999.1"/>
    <property type="molecule type" value="Genomic_DNA"/>
</dbReference>
<reference evidence="2 3" key="1">
    <citation type="submission" date="2019-07" db="EMBL/GenBank/DDBJ databases">
        <title>Genomes of Cafeteria roenbergensis.</title>
        <authorList>
            <person name="Fischer M.G."/>
            <person name="Hackl T."/>
            <person name="Roman M."/>
        </authorList>
    </citation>
    <scope>NUCLEOTIDE SEQUENCE [LARGE SCALE GENOMIC DNA]</scope>
    <source>
        <strain evidence="2 3">BVI</strain>
    </source>
</reference>
<comment type="caution">
    <text evidence="2">The sequence shown here is derived from an EMBL/GenBank/DDBJ whole genome shotgun (WGS) entry which is preliminary data.</text>
</comment>
<evidence type="ECO:0000313" key="2">
    <source>
        <dbReference type="EMBL" id="KAA0151999.1"/>
    </source>
</evidence>
<evidence type="ECO:0000256" key="1">
    <source>
        <dbReference type="SAM" id="MobiDB-lite"/>
    </source>
</evidence>
<feature type="region of interest" description="Disordered" evidence="1">
    <location>
        <begin position="166"/>
        <end position="335"/>
    </location>
</feature>
<protein>
    <recommendedName>
        <fullName evidence="4">PH domain-containing protein</fullName>
    </recommendedName>
</protein>
<name>A0A5A8CH91_CAFRO</name>